<reference evidence="1 2" key="1">
    <citation type="submission" date="2015-08" db="EMBL/GenBank/DDBJ databases">
        <title>Next Generation Sequencing and Analysis of the Genome of Puccinia sorghi L Schw, the Causal Agent of Maize Common Rust.</title>
        <authorList>
            <person name="Rochi L."/>
            <person name="Burguener G."/>
            <person name="Darino M."/>
            <person name="Turjanski A."/>
            <person name="Kreff E."/>
            <person name="Dieguez M.J."/>
            <person name="Sacco F."/>
        </authorList>
    </citation>
    <scope>NUCLEOTIDE SEQUENCE [LARGE SCALE GENOMIC DNA]</scope>
    <source>
        <strain evidence="1 2">RO10H11247</strain>
    </source>
</reference>
<name>A0A0L6URK2_9BASI</name>
<keyword evidence="2" id="KW-1185">Reference proteome</keyword>
<dbReference type="EMBL" id="LAVV01009121">
    <property type="protein sequence ID" value="KNZ51183.1"/>
    <property type="molecule type" value="Genomic_DNA"/>
</dbReference>
<gene>
    <name evidence="1" type="ORF">VP01_4057g2</name>
</gene>
<organism evidence="1 2">
    <name type="scientific">Puccinia sorghi</name>
    <dbReference type="NCBI Taxonomy" id="27349"/>
    <lineage>
        <taxon>Eukaryota</taxon>
        <taxon>Fungi</taxon>
        <taxon>Dikarya</taxon>
        <taxon>Basidiomycota</taxon>
        <taxon>Pucciniomycotina</taxon>
        <taxon>Pucciniomycetes</taxon>
        <taxon>Pucciniales</taxon>
        <taxon>Pucciniaceae</taxon>
        <taxon>Puccinia</taxon>
    </lineage>
</organism>
<protein>
    <submittedName>
        <fullName evidence="1">Uncharacterized protein</fullName>
    </submittedName>
</protein>
<dbReference type="OrthoDB" id="2502638at2759"/>
<proteinExistence type="predicted"/>
<dbReference type="AlphaFoldDB" id="A0A0L6URK2"/>
<evidence type="ECO:0000313" key="2">
    <source>
        <dbReference type="Proteomes" id="UP000037035"/>
    </source>
</evidence>
<evidence type="ECO:0000313" key="1">
    <source>
        <dbReference type="EMBL" id="KNZ51183.1"/>
    </source>
</evidence>
<dbReference type="Proteomes" id="UP000037035">
    <property type="component" value="Unassembled WGS sequence"/>
</dbReference>
<accession>A0A0L6URK2</accession>
<sequence>MSYRFSYPLKSLLDSKAANNIARNRKMKSSATRIPQLAIWIIILMTFSGASEARQLRAGSIKPNQLPKSFWKRKVHPADAELPANHEKTIVDAISDGHYEEELQEEIDSAKFTTPSQIRTSFVRAVPI</sequence>
<dbReference type="VEuPathDB" id="FungiDB:VP01_4057g2"/>
<comment type="caution">
    <text evidence="1">The sequence shown here is derived from an EMBL/GenBank/DDBJ whole genome shotgun (WGS) entry which is preliminary data.</text>
</comment>